<proteinExistence type="predicted"/>
<protein>
    <submittedName>
        <fullName evidence="1">Uncharacterized protein</fullName>
    </submittedName>
</protein>
<sequence>MDEKLLQEIIVLGGLAAVLDGVIDAKDLLTDEEIALLNDTIDRVDENTEDDADMEAAKKLFREHFDRLRELAEGGGSDHEETDAV</sequence>
<comment type="caution">
    <text evidence="1">The sequence shown here is derived from an EMBL/GenBank/DDBJ whole genome shotgun (WGS) entry which is preliminary data.</text>
</comment>
<keyword evidence="2" id="KW-1185">Reference proteome</keyword>
<name>A0A6M1PDD8_9BACL</name>
<evidence type="ECO:0000313" key="1">
    <source>
        <dbReference type="EMBL" id="NGM81237.1"/>
    </source>
</evidence>
<dbReference type="Proteomes" id="UP000480151">
    <property type="component" value="Unassembled WGS sequence"/>
</dbReference>
<dbReference type="RefSeq" id="WP_165093859.1">
    <property type="nucleotide sequence ID" value="NZ_JAAKGU010000001.1"/>
</dbReference>
<dbReference type="EMBL" id="JAAKGU010000001">
    <property type="protein sequence ID" value="NGM81237.1"/>
    <property type="molecule type" value="Genomic_DNA"/>
</dbReference>
<organism evidence="1 2">
    <name type="scientific">Paenibacillus apii</name>
    <dbReference type="NCBI Taxonomy" id="1850370"/>
    <lineage>
        <taxon>Bacteria</taxon>
        <taxon>Bacillati</taxon>
        <taxon>Bacillota</taxon>
        <taxon>Bacilli</taxon>
        <taxon>Bacillales</taxon>
        <taxon>Paenibacillaceae</taxon>
        <taxon>Paenibacillus</taxon>
    </lineage>
</organism>
<evidence type="ECO:0000313" key="2">
    <source>
        <dbReference type="Proteomes" id="UP000480151"/>
    </source>
</evidence>
<dbReference type="AlphaFoldDB" id="A0A6M1PDD8"/>
<reference evidence="1 2" key="1">
    <citation type="submission" date="2020-02" db="EMBL/GenBank/DDBJ databases">
        <authorList>
            <person name="Gao J."/>
            <person name="Sun J."/>
        </authorList>
    </citation>
    <scope>NUCLEOTIDE SEQUENCE [LARGE SCALE GENOMIC DNA]</scope>
    <source>
        <strain evidence="1 2">7124</strain>
    </source>
</reference>
<accession>A0A6M1PDD8</accession>
<gene>
    <name evidence="1" type="ORF">G5B47_02290</name>
</gene>